<evidence type="ECO:0000313" key="4">
    <source>
        <dbReference type="Proteomes" id="UP000294003"/>
    </source>
</evidence>
<feature type="region of interest" description="Disordered" evidence="1">
    <location>
        <begin position="1"/>
        <end position="95"/>
    </location>
</feature>
<keyword evidence="2" id="KW-0472">Membrane</keyword>
<protein>
    <recommendedName>
        <fullName evidence="5">WW domain-containing protein</fullName>
    </recommendedName>
</protein>
<sequence>MTSSQRHSRNAVGNNGEPRGARLPTAILPGSHRRRRRDNRTIRSGAPSSSSSRNGRRQPRFRSGERNGIPPDRRRSIEDECRPPPGGWVRRFDPDTQHQFFVDTRADPPRSIWTHPLDDRDYLASLSPAERARAEEEDGRWFQHHFGGESDDDEGGGGIRRRFTGDDIVAETTDSDNSDADDQHRHRRRQQGAAGASSSAKPTAQAKSQRGFGCRLKDRLTGTTHEQREAARRKREEEERELYRQHMAFRGGLLAAIRDDRPQLLGHDTSGRPVYLEPPGNGYAGVSGVTRLSPRVTEVHYRPGAGPLPDELARGARFVRPEGYAGPGLSAGGVMYPGGAARYYGRPMGSYARPCGMGYGGGMGLPFMAPLFGGMMLGGLML</sequence>
<feature type="transmembrane region" description="Helical" evidence="2">
    <location>
        <begin position="357"/>
        <end position="380"/>
    </location>
</feature>
<proteinExistence type="predicted"/>
<feature type="compositionally biased region" description="Basic and acidic residues" evidence="1">
    <location>
        <begin position="71"/>
        <end position="82"/>
    </location>
</feature>
<organism evidence="3 4">
    <name type="scientific">Monosporascus cannonballus</name>
    <dbReference type="NCBI Taxonomy" id="155416"/>
    <lineage>
        <taxon>Eukaryota</taxon>
        <taxon>Fungi</taxon>
        <taxon>Dikarya</taxon>
        <taxon>Ascomycota</taxon>
        <taxon>Pezizomycotina</taxon>
        <taxon>Sordariomycetes</taxon>
        <taxon>Xylariomycetidae</taxon>
        <taxon>Xylariales</taxon>
        <taxon>Xylariales incertae sedis</taxon>
        <taxon>Monosporascus</taxon>
    </lineage>
</organism>
<feature type="compositionally biased region" description="Low complexity" evidence="1">
    <location>
        <begin position="191"/>
        <end position="200"/>
    </location>
</feature>
<feature type="region of interest" description="Disordered" evidence="1">
    <location>
        <begin position="130"/>
        <end position="239"/>
    </location>
</feature>
<keyword evidence="2" id="KW-1133">Transmembrane helix</keyword>
<gene>
    <name evidence="3" type="ORF">DL762_008930</name>
</gene>
<evidence type="ECO:0000313" key="3">
    <source>
        <dbReference type="EMBL" id="RYO77990.1"/>
    </source>
</evidence>
<feature type="compositionally biased region" description="Basic and acidic residues" evidence="1">
    <location>
        <begin position="215"/>
        <end position="239"/>
    </location>
</feature>
<accession>A0ABY0GV30</accession>
<name>A0ABY0GV30_9PEZI</name>
<feature type="compositionally biased region" description="Low complexity" evidence="1">
    <location>
        <begin position="42"/>
        <end position="53"/>
    </location>
</feature>
<evidence type="ECO:0008006" key="5">
    <source>
        <dbReference type="Google" id="ProtNLM"/>
    </source>
</evidence>
<keyword evidence="2" id="KW-0812">Transmembrane</keyword>
<keyword evidence="4" id="KW-1185">Reference proteome</keyword>
<reference evidence="3 4" key="1">
    <citation type="submission" date="2018-06" db="EMBL/GenBank/DDBJ databases">
        <title>Complete Genomes of Monosporascus.</title>
        <authorList>
            <person name="Robinson A.J."/>
            <person name="Natvig D.O."/>
        </authorList>
    </citation>
    <scope>NUCLEOTIDE SEQUENCE [LARGE SCALE GENOMIC DNA]</scope>
    <source>
        <strain evidence="3 4">CBS 609.92</strain>
    </source>
</reference>
<dbReference type="EMBL" id="QJNS01000416">
    <property type="protein sequence ID" value="RYO77990.1"/>
    <property type="molecule type" value="Genomic_DNA"/>
</dbReference>
<evidence type="ECO:0000256" key="2">
    <source>
        <dbReference type="SAM" id="Phobius"/>
    </source>
</evidence>
<dbReference type="Proteomes" id="UP000294003">
    <property type="component" value="Unassembled WGS sequence"/>
</dbReference>
<comment type="caution">
    <text evidence="3">The sequence shown here is derived from an EMBL/GenBank/DDBJ whole genome shotgun (WGS) entry which is preliminary data.</text>
</comment>
<evidence type="ECO:0000256" key="1">
    <source>
        <dbReference type="SAM" id="MobiDB-lite"/>
    </source>
</evidence>